<dbReference type="PROSITE" id="PS51257">
    <property type="entry name" value="PROKAR_LIPOPROTEIN"/>
    <property type="match status" value="1"/>
</dbReference>
<dbReference type="Gene3D" id="3.10.50.40">
    <property type="match status" value="2"/>
</dbReference>
<keyword evidence="3 5" id="KW-0697">Rotamase</keyword>
<dbReference type="PANTHER" id="PTHR43811:SF19">
    <property type="entry name" value="39 KDA FK506-BINDING NUCLEAR PROTEIN"/>
    <property type="match status" value="1"/>
</dbReference>
<accession>A0A917HE36</accession>
<evidence type="ECO:0000256" key="4">
    <source>
        <dbReference type="ARBA" id="ARBA00023235"/>
    </source>
</evidence>
<evidence type="ECO:0000256" key="2">
    <source>
        <dbReference type="ARBA" id="ARBA00006577"/>
    </source>
</evidence>
<gene>
    <name evidence="8" type="ORF">GCM10007415_03260</name>
</gene>
<organism evidence="8 9">
    <name type="scientific">Parapedobacter pyrenivorans</name>
    <dbReference type="NCBI Taxonomy" id="1305674"/>
    <lineage>
        <taxon>Bacteria</taxon>
        <taxon>Pseudomonadati</taxon>
        <taxon>Bacteroidota</taxon>
        <taxon>Sphingobacteriia</taxon>
        <taxon>Sphingobacteriales</taxon>
        <taxon>Sphingobacteriaceae</taxon>
        <taxon>Parapedobacter</taxon>
    </lineage>
</organism>
<comment type="caution">
    <text evidence="8">The sequence shown here is derived from an EMBL/GenBank/DDBJ whole genome shotgun (WGS) entry which is preliminary data.</text>
</comment>
<name>A0A917HE36_9SPHI</name>
<keyword evidence="9" id="KW-1185">Reference proteome</keyword>
<evidence type="ECO:0000256" key="3">
    <source>
        <dbReference type="ARBA" id="ARBA00023110"/>
    </source>
</evidence>
<sequence>MIKSTPCIVAIGIAAIALSMGCQKKEYQSFEELDNANIREYIQKNNLTVHQYKETDLFYQVLEEGTGDPIDYTKTYPIVYTVKSLDGTYNSADTLSANNRYAAFFGYFPFGSSAAGTPTVERTGDFKEVIREVLQKANGKVRIIVPSRLMYGRNGVPSRGIPPNASLDYVVTVHNNFADYEDGVIHQMIASASLNIDDFTKTEDNIYYHIVEQGDGDAITADSTVTVAYTLKSPNGTVLDSNTDADFDLDGGVISAWTKIVPLINKGGKIRFFTPSTSAYSRAGSSDGRIAPFLSLDFEVEVKDE</sequence>
<evidence type="ECO:0000256" key="6">
    <source>
        <dbReference type="RuleBase" id="RU003915"/>
    </source>
</evidence>
<comment type="catalytic activity">
    <reaction evidence="1 5 6">
        <text>[protein]-peptidylproline (omega=180) = [protein]-peptidylproline (omega=0)</text>
        <dbReference type="Rhea" id="RHEA:16237"/>
        <dbReference type="Rhea" id="RHEA-COMP:10747"/>
        <dbReference type="Rhea" id="RHEA-COMP:10748"/>
        <dbReference type="ChEBI" id="CHEBI:83833"/>
        <dbReference type="ChEBI" id="CHEBI:83834"/>
        <dbReference type="EC" id="5.2.1.8"/>
    </reaction>
</comment>
<keyword evidence="4 5" id="KW-0413">Isomerase</keyword>
<dbReference type="PANTHER" id="PTHR43811">
    <property type="entry name" value="FKBP-TYPE PEPTIDYL-PROLYL CIS-TRANS ISOMERASE FKPA"/>
    <property type="match status" value="1"/>
</dbReference>
<dbReference type="InterPro" id="IPR001179">
    <property type="entry name" value="PPIase_FKBP_dom"/>
</dbReference>
<dbReference type="EMBL" id="BMER01000001">
    <property type="protein sequence ID" value="GGG75029.1"/>
    <property type="molecule type" value="Genomic_DNA"/>
</dbReference>
<dbReference type="GO" id="GO:0003755">
    <property type="term" value="F:peptidyl-prolyl cis-trans isomerase activity"/>
    <property type="evidence" value="ECO:0007669"/>
    <property type="project" value="UniProtKB-UniRule"/>
</dbReference>
<dbReference type="AlphaFoldDB" id="A0A917HE36"/>
<evidence type="ECO:0000313" key="8">
    <source>
        <dbReference type="EMBL" id="GGG75029.1"/>
    </source>
</evidence>
<feature type="domain" description="PPIase FKBP-type" evidence="7">
    <location>
        <begin position="222"/>
        <end position="305"/>
    </location>
</feature>
<dbReference type="SUPFAM" id="SSF54534">
    <property type="entry name" value="FKBP-like"/>
    <property type="match status" value="2"/>
</dbReference>
<dbReference type="InterPro" id="IPR046357">
    <property type="entry name" value="PPIase_dom_sf"/>
</dbReference>
<dbReference type="EC" id="5.2.1.8" evidence="6"/>
<dbReference type="Pfam" id="PF00254">
    <property type="entry name" value="FKBP_C"/>
    <property type="match status" value="2"/>
</dbReference>
<evidence type="ECO:0000313" key="9">
    <source>
        <dbReference type="Proteomes" id="UP000660862"/>
    </source>
</evidence>
<evidence type="ECO:0000256" key="5">
    <source>
        <dbReference type="PROSITE-ProRule" id="PRU00277"/>
    </source>
</evidence>
<dbReference type="PROSITE" id="PS50059">
    <property type="entry name" value="FKBP_PPIASE"/>
    <property type="match status" value="1"/>
</dbReference>
<dbReference type="RefSeq" id="WP_188504198.1">
    <property type="nucleotide sequence ID" value="NZ_BMER01000001.1"/>
</dbReference>
<evidence type="ECO:0000256" key="1">
    <source>
        <dbReference type="ARBA" id="ARBA00000971"/>
    </source>
</evidence>
<reference evidence="8" key="1">
    <citation type="journal article" date="2014" name="Int. J. Syst. Evol. Microbiol.">
        <title>Complete genome sequence of Corynebacterium casei LMG S-19264T (=DSM 44701T), isolated from a smear-ripened cheese.</title>
        <authorList>
            <consortium name="US DOE Joint Genome Institute (JGI-PGF)"/>
            <person name="Walter F."/>
            <person name="Albersmeier A."/>
            <person name="Kalinowski J."/>
            <person name="Ruckert C."/>
        </authorList>
    </citation>
    <scope>NUCLEOTIDE SEQUENCE</scope>
    <source>
        <strain evidence="8">CGMCC 1.12195</strain>
    </source>
</reference>
<proteinExistence type="inferred from homology"/>
<dbReference type="Proteomes" id="UP000660862">
    <property type="component" value="Unassembled WGS sequence"/>
</dbReference>
<reference evidence="8" key="2">
    <citation type="submission" date="2020-09" db="EMBL/GenBank/DDBJ databases">
        <authorList>
            <person name="Sun Q."/>
            <person name="Zhou Y."/>
        </authorList>
    </citation>
    <scope>NUCLEOTIDE SEQUENCE</scope>
    <source>
        <strain evidence="8">CGMCC 1.12195</strain>
    </source>
</reference>
<protein>
    <recommendedName>
        <fullName evidence="6">Peptidyl-prolyl cis-trans isomerase</fullName>
        <ecNumber evidence="6">5.2.1.8</ecNumber>
    </recommendedName>
</protein>
<evidence type="ECO:0000259" key="7">
    <source>
        <dbReference type="PROSITE" id="PS50059"/>
    </source>
</evidence>
<comment type="similarity">
    <text evidence="2 6">Belongs to the FKBP-type PPIase family.</text>
</comment>